<dbReference type="AlphaFoldDB" id="A0A1A8XGR3"/>
<proteinExistence type="predicted"/>
<keyword evidence="3" id="KW-1185">Reference proteome</keyword>
<dbReference type="AntiFam" id="ANF00095">
    <property type="entry name" value="Shadow ORF (opposite ABC transporters)"/>
</dbReference>
<feature type="region of interest" description="Disordered" evidence="1">
    <location>
        <begin position="16"/>
        <end position="43"/>
    </location>
</feature>
<name>A0A1A8XGR3_9RHOO</name>
<evidence type="ECO:0000313" key="3">
    <source>
        <dbReference type="Proteomes" id="UP000199600"/>
    </source>
</evidence>
<evidence type="ECO:0000256" key="1">
    <source>
        <dbReference type="SAM" id="MobiDB-lite"/>
    </source>
</evidence>
<dbReference type="EMBL" id="FLQY01000030">
    <property type="protein sequence ID" value="SBT04350.1"/>
    <property type="molecule type" value="Genomic_DNA"/>
</dbReference>
<sequence>MREEGVILKNHADASPLGHYTEVGAGDRNSVNPNLTFGDGLESGDAAQQGRFATAGRAKQAGDAAGINTKADAIDDGVRSVALNDAVKFEMSHQENLETGAG</sequence>
<accession>A0A1A8XGR3</accession>
<gene>
    <name evidence="2" type="ORF">PROAA_1250020</name>
</gene>
<dbReference type="Proteomes" id="UP000199600">
    <property type="component" value="Unassembled WGS sequence"/>
</dbReference>
<evidence type="ECO:0000313" key="2">
    <source>
        <dbReference type="EMBL" id="SBT04350.1"/>
    </source>
</evidence>
<protein>
    <submittedName>
        <fullName evidence="2">Uncharacterized protein</fullName>
    </submittedName>
</protein>
<organism evidence="2 3">
    <name type="scientific">Candidatus Propionivibrio aalborgensis</name>
    <dbReference type="NCBI Taxonomy" id="1860101"/>
    <lineage>
        <taxon>Bacteria</taxon>
        <taxon>Pseudomonadati</taxon>
        <taxon>Pseudomonadota</taxon>
        <taxon>Betaproteobacteria</taxon>
        <taxon>Rhodocyclales</taxon>
        <taxon>Rhodocyclaceae</taxon>
        <taxon>Propionivibrio</taxon>
    </lineage>
</organism>
<reference evidence="2 3" key="1">
    <citation type="submission" date="2016-06" db="EMBL/GenBank/DDBJ databases">
        <authorList>
            <person name="Kjaerup R.B."/>
            <person name="Dalgaard T.S."/>
            <person name="Juul-Madsen H.R."/>
        </authorList>
    </citation>
    <scope>NUCLEOTIDE SEQUENCE [LARGE SCALE GENOMIC DNA]</scope>
    <source>
        <strain evidence="2">2</strain>
    </source>
</reference>